<keyword evidence="1" id="KW-0092">Biotin</keyword>
<dbReference type="Gene3D" id="2.40.50.100">
    <property type="match status" value="1"/>
</dbReference>
<dbReference type="InterPro" id="IPR011053">
    <property type="entry name" value="Single_hybrid_motif"/>
</dbReference>
<dbReference type="PANTHER" id="PTHR45266">
    <property type="entry name" value="OXALOACETATE DECARBOXYLASE ALPHA CHAIN"/>
    <property type="match status" value="1"/>
</dbReference>
<dbReference type="EMBL" id="UINC01004157">
    <property type="protein sequence ID" value="SVA12235.1"/>
    <property type="molecule type" value="Genomic_DNA"/>
</dbReference>
<dbReference type="AlphaFoldDB" id="A0A381T7U4"/>
<dbReference type="InterPro" id="IPR050709">
    <property type="entry name" value="Biotin_Carboxyl_Carrier/Decarb"/>
</dbReference>
<reference evidence="3" key="1">
    <citation type="submission" date="2018-05" db="EMBL/GenBank/DDBJ databases">
        <authorList>
            <person name="Lanie J.A."/>
            <person name="Ng W.-L."/>
            <person name="Kazmierczak K.M."/>
            <person name="Andrzejewski T.M."/>
            <person name="Davidsen T.M."/>
            <person name="Wayne K.J."/>
            <person name="Tettelin H."/>
            <person name="Glass J.I."/>
            <person name="Rusch D."/>
            <person name="Podicherti R."/>
            <person name="Tsui H.-C.T."/>
            <person name="Winkler M.E."/>
        </authorList>
    </citation>
    <scope>NUCLEOTIDE SEQUENCE</scope>
</reference>
<dbReference type="SUPFAM" id="SSF51230">
    <property type="entry name" value="Single hybrid motif"/>
    <property type="match status" value="1"/>
</dbReference>
<evidence type="ECO:0000256" key="1">
    <source>
        <dbReference type="ARBA" id="ARBA00023267"/>
    </source>
</evidence>
<name>A0A381T7U4_9ZZZZ</name>
<dbReference type="PROSITE" id="PS50968">
    <property type="entry name" value="BIOTINYL_LIPOYL"/>
    <property type="match status" value="1"/>
</dbReference>
<gene>
    <name evidence="3" type="ORF">METZ01_LOCUS65089</name>
</gene>
<dbReference type="Pfam" id="PF00364">
    <property type="entry name" value="Biotin_lipoyl"/>
    <property type="match status" value="1"/>
</dbReference>
<protein>
    <recommendedName>
        <fullName evidence="2">Lipoyl-binding domain-containing protein</fullName>
    </recommendedName>
</protein>
<proteinExistence type="predicted"/>
<dbReference type="PANTHER" id="PTHR45266:SF3">
    <property type="entry name" value="OXALOACETATE DECARBOXYLASE ALPHA CHAIN"/>
    <property type="match status" value="1"/>
</dbReference>
<evidence type="ECO:0000313" key="3">
    <source>
        <dbReference type="EMBL" id="SVA12235.1"/>
    </source>
</evidence>
<dbReference type="FunFam" id="2.40.50.100:FF:000003">
    <property type="entry name" value="Acetyl-CoA carboxylase biotin carboxyl carrier protein"/>
    <property type="match status" value="1"/>
</dbReference>
<evidence type="ECO:0000259" key="2">
    <source>
        <dbReference type="PROSITE" id="PS50968"/>
    </source>
</evidence>
<dbReference type="CDD" id="cd06850">
    <property type="entry name" value="biotinyl_domain"/>
    <property type="match status" value="1"/>
</dbReference>
<organism evidence="3">
    <name type="scientific">marine metagenome</name>
    <dbReference type="NCBI Taxonomy" id="408172"/>
    <lineage>
        <taxon>unclassified sequences</taxon>
        <taxon>metagenomes</taxon>
        <taxon>ecological metagenomes</taxon>
    </lineage>
</organism>
<feature type="domain" description="Lipoyl-binding" evidence="2">
    <location>
        <begin position="1"/>
        <end position="72"/>
    </location>
</feature>
<accession>A0A381T7U4</accession>
<sequence>MAGHQVNSPMTGQVIEISVEVGQSVSEGDLLIVIESMKMENEIFSEVNGTVTSIEVEEDRNVSEENLLMTIEI</sequence>
<dbReference type="InterPro" id="IPR000089">
    <property type="entry name" value="Biotin_lipoyl"/>
</dbReference>